<dbReference type="InterPro" id="IPR052754">
    <property type="entry name" value="NTPase_KAP_P-loop"/>
</dbReference>
<keyword evidence="3" id="KW-1185">Reference proteome</keyword>
<dbReference type="PANTHER" id="PTHR22674">
    <property type="entry name" value="NTPASE, KAP FAMILY P-LOOP DOMAIN-CONTAINING 1"/>
    <property type="match status" value="1"/>
</dbReference>
<evidence type="ECO:0000313" key="2">
    <source>
        <dbReference type="EMBL" id="WPR89707.1"/>
    </source>
</evidence>
<dbReference type="Gene3D" id="3.40.50.300">
    <property type="entry name" value="P-loop containing nucleotide triphosphate hydrolases"/>
    <property type="match status" value="1"/>
</dbReference>
<feature type="domain" description="KAP NTPase" evidence="1">
    <location>
        <begin position="26"/>
        <end position="300"/>
    </location>
</feature>
<dbReference type="InterPro" id="IPR011646">
    <property type="entry name" value="KAP_P-loop"/>
</dbReference>
<reference evidence="2 3" key="1">
    <citation type="submission" date="2023-11" db="EMBL/GenBank/DDBJ databases">
        <title>Genome sequence of Microbacterium rhizosphaerae KACC 19337.</title>
        <authorList>
            <person name="Choi H."/>
            <person name="Kim S."/>
            <person name="Kim Y."/>
            <person name="Kwon S.-W."/>
            <person name="Heo J."/>
        </authorList>
    </citation>
    <scope>NUCLEOTIDE SEQUENCE [LARGE SCALE GENOMIC DNA]</scope>
    <source>
        <strain evidence="2 3">KACC 19337</strain>
    </source>
</reference>
<dbReference type="RefSeq" id="WP_320942421.1">
    <property type="nucleotide sequence ID" value="NZ_BAABEU010000003.1"/>
</dbReference>
<evidence type="ECO:0000259" key="1">
    <source>
        <dbReference type="Pfam" id="PF07693"/>
    </source>
</evidence>
<proteinExistence type="predicted"/>
<name>A0ABZ0SR42_9MICO</name>
<sequence length="695" mass="78485">MIYSKTPPVDNPISGSAEDVLGRAIVAHDFARSIRELDPSDGIVVGVLGAWGHGKSSFVNLMKEEFSEDPEYPIIEFNPWLFSGSQQLTDAFFREIAAELRMKNRTKFGAIAEGLDKYGDVLSPIAIIPWFGAWWDRTFKAARVATTWLDNRKKGSRSFRTELSEALSTLPQPIVVVIDDIDRLTTAEIRDIFKLVRLTASFPNVIYLLAFDRARVEQALTEDGVPGRSYLEKIVQLSFDLPAIPGELLRSQIFEKLDMVLEGIEDLRFNQSAWSDVFFEIVEPLIGSLRDVTRLVLSARTTVRALGSQIETVDLMALETLRVFRPEVFEELHKLRLTLTDVSDSFGSRDTKRQQDQISHLLEVAGDDAENVRHLIRRVFPAALQFLENRRYGSDSSAIWKRDHRVAHLSFLELYFGRTAPSDLTTFTQTEKAYTFFANADDLGAYLDSVEPEKLEDLIGGLEAYQDQYPQDTVVPASTALLNRICRIPDRPSRSMFDVVRPDIVVGRVVLRLLQRIGDESQREGAVKEILSHLRSYSTQADFIRMVGYREHVGHKLISESAATALEADLASRVLADQSPVPNEEWDLLRTYSLIAEDTGDAFVPPRFTSPDEIRSLLKSARTVSRSQSFDSRAVHEEERLWWDDLIRVVGGEDQLIAAIAVLRKCDGDTSLVQLAGKYANGWRPRREAFPTELT</sequence>
<dbReference type="Proteomes" id="UP001323798">
    <property type="component" value="Chromosome"/>
</dbReference>
<dbReference type="PANTHER" id="PTHR22674:SF6">
    <property type="entry name" value="NTPASE KAP FAMILY P-LOOP DOMAIN-CONTAINING PROTEIN 1"/>
    <property type="match status" value="1"/>
</dbReference>
<protein>
    <submittedName>
        <fullName evidence="2">P-loop NTPase fold protein</fullName>
    </submittedName>
</protein>
<dbReference type="EMBL" id="CP139368">
    <property type="protein sequence ID" value="WPR89707.1"/>
    <property type="molecule type" value="Genomic_DNA"/>
</dbReference>
<evidence type="ECO:0000313" key="3">
    <source>
        <dbReference type="Proteomes" id="UP001323798"/>
    </source>
</evidence>
<dbReference type="InterPro" id="IPR027417">
    <property type="entry name" value="P-loop_NTPase"/>
</dbReference>
<organism evidence="2 3">
    <name type="scientific">Microbacterium rhizosphaerae</name>
    <dbReference type="NCBI Taxonomy" id="1678237"/>
    <lineage>
        <taxon>Bacteria</taxon>
        <taxon>Bacillati</taxon>
        <taxon>Actinomycetota</taxon>
        <taxon>Actinomycetes</taxon>
        <taxon>Micrococcales</taxon>
        <taxon>Microbacteriaceae</taxon>
        <taxon>Microbacterium</taxon>
    </lineage>
</organism>
<accession>A0ABZ0SR42</accession>
<dbReference type="SUPFAM" id="SSF52540">
    <property type="entry name" value="P-loop containing nucleoside triphosphate hydrolases"/>
    <property type="match status" value="1"/>
</dbReference>
<dbReference type="Pfam" id="PF07693">
    <property type="entry name" value="KAP_NTPase"/>
    <property type="match status" value="1"/>
</dbReference>
<gene>
    <name evidence="2" type="ORF">SM116_00005</name>
</gene>